<dbReference type="EMBL" id="VOSM01000007">
    <property type="protein sequence ID" value="TXD35962.1"/>
    <property type="molecule type" value="Genomic_DNA"/>
</dbReference>
<proteinExistence type="predicted"/>
<protein>
    <submittedName>
        <fullName evidence="2">Uncharacterized protein</fullName>
    </submittedName>
</protein>
<gene>
    <name evidence="2" type="ORF">FRC98_14925</name>
</gene>
<name>A0A5C6X2B0_9DELT</name>
<comment type="caution">
    <text evidence="2">The sequence shown here is derived from an EMBL/GenBank/DDBJ whole genome shotgun (WGS) entry which is preliminary data.</text>
</comment>
<dbReference type="AlphaFoldDB" id="A0A5C6X2B0"/>
<dbReference type="OrthoDB" id="5506188at2"/>
<evidence type="ECO:0000313" key="3">
    <source>
        <dbReference type="Proteomes" id="UP000321412"/>
    </source>
</evidence>
<evidence type="ECO:0000313" key="2">
    <source>
        <dbReference type="EMBL" id="TXD35962.1"/>
    </source>
</evidence>
<dbReference type="RefSeq" id="WP_146982239.1">
    <property type="nucleotide sequence ID" value="NZ_VOSM01000007.1"/>
</dbReference>
<feature type="region of interest" description="Disordered" evidence="1">
    <location>
        <begin position="1"/>
        <end position="33"/>
    </location>
</feature>
<reference evidence="2 3" key="1">
    <citation type="submission" date="2019-08" db="EMBL/GenBank/DDBJ databases">
        <title>Bradymonadales sp. TMQ4.</title>
        <authorList>
            <person name="Liang Q."/>
        </authorList>
    </citation>
    <scope>NUCLEOTIDE SEQUENCE [LARGE SCALE GENOMIC DNA]</scope>
    <source>
        <strain evidence="2 3">TMQ4</strain>
    </source>
</reference>
<accession>A0A5C6X2B0</accession>
<sequence>MSDDRRQSRGSTYTREQRGPRRSQRDEKDSASYKADLEKFFTAGGKTPERFEKLAKGLAPKEGSAEAEYLEAVDTLRKTEGLSELVKAINDFVAAGHPWPDDEEVLIKALDHPRERTLHAVLDHLLDLQARKGIKRGVAIEARLGTLKVVSDDPGLLKKVDALEALL</sequence>
<evidence type="ECO:0000256" key="1">
    <source>
        <dbReference type="SAM" id="MobiDB-lite"/>
    </source>
</evidence>
<dbReference type="Proteomes" id="UP000321412">
    <property type="component" value="Unassembled WGS sequence"/>
</dbReference>
<feature type="compositionally biased region" description="Basic and acidic residues" evidence="1">
    <location>
        <begin position="15"/>
        <end position="33"/>
    </location>
</feature>
<keyword evidence="3" id="KW-1185">Reference proteome</keyword>
<organism evidence="2 3">
    <name type="scientific">Lujinxingia vulgaris</name>
    <dbReference type="NCBI Taxonomy" id="2600176"/>
    <lineage>
        <taxon>Bacteria</taxon>
        <taxon>Deltaproteobacteria</taxon>
        <taxon>Bradymonadales</taxon>
        <taxon>Lujinxingiaceae</taxon>
        <taxon>Lujinxingia</taxon>
    </lineage>
</organism>